<gene>
    <name evidence="3" type="ORF">WH47_07918</name>
</gene>
<feature type="signal peptide" evidence="2">
    <location>
        <begin position="1"/>
        <end position="19"/>
    </location>
</feature>
<sequence>MRGLIFVLACLCLVACAWGNNLFLGRRVLGDILIEDKPIFKPRVIGVGQTVTVSVDAPPGYVISFVSVTALNPKVVVVKPLKGFVGTPSIAVGAWGRPSWAIALRVVVFAAPQRHPSTTTSNPTVTEGPSSTTTSTPKPTVPPTGTTSWTTESITNTPDWTTLPTTNTPDWTTLPTTDTPDWTTLPTTDTPDWTTLPTTDTPDWTTLPTTDTPDWTTLPTTDTPDWTTLPTTDTPDWTTTEVLETVPAAWWRWF</sequence>
<feature type="region of interest" description="Disordered" evidence="1">
    <location>
        <begin position="114"/>
        <end position="235"/>
    </location>
</feature>
<evidence type="ECO:0008006" key="5">
    <source>
        <dbReference type="Google" id="ProtNLM"/>
    </source>
</evidence>
<keyword evidence="4" id="KW-1185">Reference proteome</keyword>
<dbReference type="STRING" id="597456.A0A0L7RIF7"/>
<dbReference type="EMBL" id="KQ414585">
    <property type="protein sequence ID" value="KOC70511.1"/>
    <property type="molecule type" value="Genomic_DNA"/>
</dbReference>
<accession>A0A0L7RIF7</accession>
<dbReference type="OrthoDB" id="7617138at2759"/>
<proteinExistence type="predicted"/>
<evidence type="ECO:0000313" key="3">
    <source>
        <dbReference type="EMBL" id="KOC70511.1"/>
    </source>
</evidence>
<feature type="compositionally biased region" description="Low complexity" evidence="1">
    <location>
        <begin position="123"/>
        <end position="235"/>
    </location>
</feature>
<evidence type="ECO:0000256" key="1">
    <source>
        <dbReference type="SAM" id="MobiDB-lite"/>
    </source>
</evidence>
<organism evidence="3 4">
    <name type="scientific">Habropoda laboriosa</name>
    <dbReference type="NCBI Taxonomy" id="597456"/>
    <lineage>
        <taxon>Eukaryota</taxon>
        <taxon>Metazoa</taxon>
        <taxon>Ecdysozoa</taxon>
        <taxon>Arthropoda</taxon>
        <taxon>Hexapoda</taxon>
        <taxon>Insecta</taxon>
        <taxon>Pterygota</taxon>
        <taxon>Neoptera</taxon>
        <taxon>Endopterygota</taxon>
        <taxon>Hymenoptera</taxon>
        <taxon>Apocrita</taxon>
        <taxon>Aculeata</taxon>
        <taxon>Apoidea</taxon>
        <taxon>Anthophila</taxon>
        <taxon>Apidae</taxon>
        <taxon>Habropoda</taxon>
    </lineage>
</organism>
<dbReference type="Proteomes" id="UP000053825">
    <property type="component" value="Unassembled WGS sequence"/>
</dbReference>
<reference evidence="3 4" key="1">
    <citation type="submission" date="2015-07" db="EMBL/GenBank/DDBJ databases">
        <title>The genome of Habropoda laboriosa.</title>
        <authorList>
            <person name="Pan H."/>
            <person name="Kapheim K."/>
        </authorList>
    </citation>
    <scope>NUCLEOTIDE SEQUENCE [LARGE SCALE GENOMIC DNA]</scope>
    <source>
        <strain evidence="3">0110345459</strain>
    </source>
</reference>
<evidence type="ECO:0000256" key="2">
    <source>
        <dbReference type="SAM" id="SignalP"/>
    </source>
</evidence>
<protein>
    <recommendedName>
        <fullName evidence="5">Zonadhesin</fullName>
    </recommendedName>
</protein>
<keyword evidence="2" id="KW-0732">Signal</keyword>
<dbReference type="AlphaFoldDB" id="A0A0L7RIF7"/>
<feature type="chain" id="PRO_5005575387" description="Zonadhesin" evidence="2">
    <location>
        <begin position="20"/>
        <end position="254"/>
    </location>
</feature>
<evidence type="ECO:0000313" key="4">
    <source>
        <dbReference type="Proteomes" id="UP000053825"/>
    </source>
</evidence>
<name>A0A0L7RIF7_9HYME</name>